<gene>
    <name evidence="2" type="ORF">OLC1_LOCUS23066</name>
</gene>
<dbReference type="Proteomes" id="UP001161247">
    <property type="component" value="Chromosome 8"/>
</dbReference>
<dbReference type="SMART" id="SM00584">
    <property type="entry name" value="TLDc"/>
    <property type="match status" value="1"/>
</dbReference>
<organism evidence="2 3">
    <name type="scientific">Oldenlandia corymbosa var. corymbosa</name>
    <dbReference type="NCBI Taxonomy" id="529605"/>
    <lineage>
        <taxon>Eukaryota</taxon>
        <taxon>Viridiplantae</taxon>
        <taxon>Streptophyta</taxon>
        <taxon>Embryophyta</taxon>
        <taxon>Tracheophyta</taxon>
        <taxon>Spermatophyta</taxon>
        <taxon>Magnoliopsida</taxon>
        <taxon>eudicotyledons</taxon>
        <taxon>Gunneridae</taxon>
        <taxon>Pentapetalae</taxon>
        <taxon>asterids</taxon>
        <taxon>lamiids</taxon>
        <taxon>Gentianales</taxon>
        <taxon>Rubiaceae</taxon>
        <taxon>Rubioideae</taxon>
        <taxon>Spermacoceae</taxon>
        <taxon>Hedyotis-Oldenlandia complex</taxon>
        <taxon>Oldenlandia</taxon>
    </lineage>
</organism>
<accession>A0AAV1EB03</accession>
<reference evidence="2" key="1">
    <citation type="submission" date="2023-03" db="EMBL/GenBank/DDBJ databases">
        <authorList>
            <person name="Julca I."/>
        </authorList>
    </citation>
    <scope>NUCLEOTIDE SEQUENCE</scope>
</reference>
<dbReference type="PANTHER" id="PTHR23354">
    <property type="entry name" value="NUCLEOLAR PROTEIN 7/ESTROGEN RECEPTOR COACTIVATOR-RELATED"/>
    <property type="match status" value="1"/>
</dbReference>
<name>A0AAV1EB03_OLDCO</name>
<feature type="domain" description="TLDc" evidence="1">
    <location>
        <begin position="289"/>
        <end position="481"/>
    </location>
</feature>
<proteinExistence type="predicted"/>
<dbReference type="PANTHER" id="PTHR23354:SF104">
    <property type="entry name" value="TLD-DOMAIN CONTAINING NUCLEOLAR PROTEIN"/>
    <property type="match status" value="1"/>
</dbReference>
<keyword evidence="3" id="KW-1185">Reference proteome</keyword>
<dbReference type="InterPro" id="IPR006571">
    <property type="entry name" value="TLDc_dom"/>
</dbReference>
<protein>
    <submittedName>
        <fullName evidence="2">OLC1v1018176C1</fullName>
    </submittedName>
</protein>
<evidence type="ECO:0000259" key="1">
    <source>
        <dbReference type="PROSITE" id="PS51886"/>
    </source>
</evidence>
<evidence type="ECO:0000313" key="3">
    <source>
        <dbReference type="Proteomes" id="UP001161247"/>
    </source>
</evidence>
<sequence>MGQSSSTDQISPAQREAETLAASTGALPTLREAFSRLSDPETGLIPLDSIRKCFALVIENPSSGTSGTLAPKEFPVLLAHVGSAIVDQFFLVEKAGLTWVEFLRGYTKCCGRTVASTSLNNLFKLVFVSANEKAGLPVKLQVDPSEDDDGKLSGSLLPADLLNLLWACWTLSWDSRNLRSSTSKGSLGRPDVDHLVLSAVESCAESADKLNFWDAKTSGLDIELPVSKVLTWALKTVPYLADCLAQFVNSRLGYLTSHQGKWEDLYFPVHGISPAEVSNTGLLTCGRAWAISLTLRDNLSEEISKACFLGESEDINESLLYRSSLHGKGLNRFWSHVEGYLGPVIMLIDACESNNVERRLTIGALTHQGFENKDIFYGSSGNLYALGPVFHVFAASGKEKNFIYSHLHPAVRVYDPHPKPVGIAFGGSIGNERVFMDEDFSKVTLRHHAVDKTYQHGSLFPNQGFLPTEMSVLEVEIWGLGGKRAKDVQTSYKKREEIFTEQRRKVNNRGPLNLKTLLFCNFFLRKFLNDAPFFYVFLQVDLKAFGDWEDSPEKMMMDMMADPNRVRRQDR</sequence>
<dbReference type="EMBL" id="OX459125">
    <property type="protein sequence ID" value="CAI9116893.1"/>
    <property type="molecule type" value="Genomic_DNA"/>
</dbReference>
<dbReference type="Pfam" id="PF07534">
    <property type="entry name" value="TLD"/>
    <property type="match status" value="1"/>
</dbReference>
<dbReference type="AlphaFoldDB" id="A0AAV1EB03"/>
<dbReference type="PROSITE" id="PS51886">
    <property type="entry name" value="TLDC"/>
    <property type="match status" value="1"/>
</dbReference>
<evidence type="ECO:0000313" key="2">
    <source>
        <dbReference type="EMBL" id="CAI9116893.1"/>
    </source>
</evidence>